<gene>
    <name evidence="2" type="ORF">CLV30_12873</name>
</gene>
<comment type="caution">
    <text evidence="2">The sequence shown here is derived from an EMBL/GenBank/DDBJ whole genome shotgun (WGS) entry which is preliminary data.</text>
</comment>
<feature type="region of interest" description="Disordered" evidence="1">
    <location>
        <begin position="16"/>
        <end position="62"/>
    </location>
</feature>
<feature type="compositionally biased region" description="Basic and acidic residues" evidence="1">
    <location>
        <begin position="46"/>
        <end position="62"/>
    </location>
</feature>
<evidence type="ECO:0000313" key="3">
    <source>
        <dbReference type="Proteomes" id="UP000243528"/>
    </source>
</evidence>
<evidence type="ECO:0000313" key="2">
    <source>
        <dbReference type="EMBL" id="PSK95821.1"/>
    </source>
</evidence>
<organism evidence="2 3">
    <name type="scientific">Haloactinopolyspora alba</name>
    <dbReference type="NCBI Taxonomy" id="648780"/>
    <lineage>
        <taxon>Bacteria</taxon>
        <taxon>Bacillati</taxon>
        <taxon>Actinomycetota</taxon>
        <taxon>Actinomycetes</taxon>
        <taxon>Jiangellales</taxon>
        <taxon>Jiangellaceae</taxon>
        <taxon>Haloactinopolyspora</taxon>
    </lineage>
</organism>
<proteinExistence type="predicted"/>
<dbReference type="Proteomes" id="UP000243528">
    <property type="component" value="Unassembled WGS sequence"/>
</dbReference>
<dbReference type="RefSeq" id="WP_106539818.1">
    <property type="nucleotide sequence ID" value="NZ_PYGE01000028.1"/>
</dbReference>
<name>A0A2P8DF27_9ACTN</name>
<evidence type="ECO:0000256" key="1">
    <source>
        <dbReference type="SAM" id="MobiDB-lite"/>
    </source>
</evidence>
<dbReference type="AlphaFoldDB" id="A0A2P8DF27"/>
<accession>A0A2P8DF27</accession>
<sequence>MTRAELLEALLCERYAPTRPERVARGEPAQPPHVDDSEITTARRRRELDEALDSHEDHRRPA</sequence>
<keyword evidence="3" id="KW-1185">Reference proteome</keyword>
<reference evidence="2 3" key="1">
    <citation type="submission" date="2018-03" db="EMBL/GenBank/DDBJ databases">
        <title>Genomic Encyclopedia of Archaeal and Bacterial Type Strains, Phase II (KMG-II): from individual species to whole genera.</title>
        <authorList>
            <person name="Goeker M."/>
        </authorList>
    </citation>
    <scope>NUCLEOTIDE SEQUENCE [LARGE SCALE GENOMIC DNA]</scope>
    <source>
        <strain evidence="2 3">DSM 45211</strain>
    </source>
</reference>
<protein>
    <submittedName>
        <fullName evidence="2">Uncharacterized protein</fullName>
    </submittedName>
</protein>
<dbReference type="EMBL" id="PYGE01000028">
    <property type="protein sequence ID" value="PSK95821.1"/>
    <property type="molecule type" value="Genomic_DNA"/>
</dbReference>